<dbReference type="RefSeq" id="XP_010935824.1">
    <property type="nucleotide sequence ID" value="XM_010937522.3"/>
</dbReference>
<dbReference type="GO" id="GO:0005886">
    <property type="term" value="C:plasma membrane"/>
    <property type="evidence" value="ECO:0007669"/>
    <property type="project" value="UniProtKB-SubCell"/>
</dbReference>
<feature type="region of interest" description="Disordered" evidence="9">
    <location>
        <begin position="245"/>
        <end position="269"/>
    </location>
</feature>
<dbReference type="RefSeq" id="XP_073102940.1">
    <property type="nucleotide sequence ID" value="XM_073246839.1"/>
</dbReference>
<keyword evidence="3" id="KW-1003">Cell membrane</keyword>
<dbReference type="InterPro" id="IPR021182">
    <property type="entry name" value="SOK_magnoliopsida"/>
</dbReference>
<dbReference type="GeneID" id="105055627"/>
<evidence type="ECO:0000256" key="1">
    <source>
        <dbReference type="ARBA" id="ARBA00004413"/>
    </source>
</evidence>
<dbReference type="InterPro" id="IPR010369">
    <property type="entry name" value="SOK"/>
</dbReference>
<organism evidence="11 12">
    <name type="scientific">Elaeis guineensis var. tenera</name>
    <name type="common">Oil palm</name>
    <dbReference type="NCBI Taxonomy" id="51953"/>
    <lineage>
        <taxon>Eukaryota</taxon>
        <taxon>Viridiplantae</taxon>
        <taxon>Streptophyta</taxon>
        <taxon>Embryophyta</taxon>
        <taxon>Tracheophyta</taxon>
        <taxon>Spermatophyta</taxon>
        <taxon>Magnoliopsida</taxon>
        <taxon>Liliopsida</taxon>
        <taxon>Arecaceae</taxon>
        <taxon>Arecoideae</taxon>
        <taxon>Cocoseae</taxon>
        <taxon>Elaeidinae</taxon>
        <taxon>Elaeis</taxon>
    </lineage>
</organism>
<keyword evidence="4" id="KW-0132">Cell division</keyword>
<dbReference type="OrthoDB" id="1280899at2759"/>
<evidence type="ECO:0000256" key="4">
    <source>
        <dbReference type="ARBA" id="ARBA00022618"/>
    </source>
</evidence>
<feature type="compositionally biased region" description="Polar residues" evidence="9">
    <location>
        <begin position="479"/>
        <end position="517"/>
    </location>
</feature>
<accession>A0A6I9S122</accession>
<evidence type="ECO:0000256" key="5">
    <source>
        <dbReference type="ARBA" id="ARBA00023136"/>
    </source>
</evidence>
<dbReference type="InterPro" id="IPR048351">
    <property type="entry name" value="SOK_DIX"/>
</dbReference>
<dbReference type="Proteomes" id="UP000504607">
    <property type="component" value="Chromosome 12"/>
</dbReference>
<feature type="domain" description="SOSEKI DIX-like" evidence="10">
    <location>
        <begin position="45"/>
        <end position="132"/>
    </location>
</feature>
<feature type="region of interest" description="Disordered" evidence="9">
    <location>
        <begin position="439"/>
        <end position="536"/>
    </location>
</feature>
<evidence type="ECO:0000256" key="8">
    <source>
        <dbReference type="ARBA" id="ARBA00046534"/>
    </source>
</evidence>
<evidence type="ECO:0000256" key="6">
    <source>
        <dbReference type="ARBA" id="ARBA00023306"/>
    </source>
</evidence>
<dbReference type="GO" id="GO:0051301">
    <property type="term" value="P:cell division"/>
    <property type="evidence" value="ECO:0007669"/>
    <property type="project" value="UniProtKB-KW"/>
</dbReference>
<dbReference type="InParanoid" id="A0A6I9S122"/>
<feature type="region of interest" description="Disordered" evidence="9">
    <location>
        <begin position="1"/>
        <end position="39"/>
    </location>
</feature>
<protein>
    <submittedName>
        <fullName evidence="12">Uncharacterized protein LOC105055627</fullName>
    </submittedName>
</protein>
<name>A0A6I9S122_ELAGV</name>
<evidence type="ECO:0000256" key="3">
    <source>
        <dbReference type="ARBA" id="ARBA00022475"/>
    </source>
</evidence>
<dbReference type="GO" id="GO:0051302">
    <property type="term" value="P:regulation of cell division"/>
    <property type="evidence" value="ECO:0007669"/>
    <property type="project" value="UniProtKB-ARBA"/>
</dbReference>
<dbReference type="GO" id="GO:0051258">
    <property type="term" value="P:protein polymerization"/>
    <property type="evidence" value="ECO:0007669"/>
    <property type="project" value="UniProtKB-ARBA"/>
</dbReference>
<sequence>MEGRVRRYGNQTSPERTKVWVEPPPKHHHQLQHHQQQQQQGRKIPVVYYLCRNRHLEHPHFIEVPVSSPEGLYLRDVINRLNSLRGKRMASMYSWSCKRSYKNGFVWHDLSEDDLVLPAQGNEYVLKGSELLDHSPPDRHHRGMGDPKVQNQKHPQQESPTSYRTHEASSSSSSPPTVVKEAKLSQSPPPPPRLPPHLQEGELSPARPGSSGNLSPDHGGRITPLSEMGSPSLADYRVYKPIGAQDASTQTDDNGGRKTHGPNTRIAGVSTDDVSFGAELDGIGGHHHNRSPRSKERLEIGRDEISPPLTSSTVSSLGGKMDTLENLIRAEAASRIKNFRIIEDEEVLAPMRAKLKATNLLMQLISCGSISVKGHHHSFGFVPTYRPRFTQANFTLPMFSNPMVLGELDCRSDNSRAMGLPQEEKEYFGGSLIEAKKPKEELGASSSDDDRSWQTPDSKRDKENVANSKLSKCLPRTIKITSSKQSRNETMASPMSDASNSSAGPDGSKSSPLNSSKGESRRITDASSFKGSSMRLETFKEQKEKVIKIEERLNSGARVIIQSRSRREDSEDSSGSL</sequence>
<keyword evidence="5" id="KW-0472">Membrane</keyword>
<dbReference type="PANTHER" id="PTHR31083">
    <property type="entry name" value="UPSTREAM OF FLC PROTEIN (DUF966)"/>
    <property type="match status" value="1"/>
</dbReference>
<feature type="region of interest" description="Disordered" evidence="9">
    <location>
        <begin position="130"/>
        <end position="231"/>
    </location>
</feature>
<feature type="compositionally biased region" description="Polar residues" evidence="9">
    <location>
        <begin position="149"/>
        <end position="163"/>
    </location>
</feature>
<dbReference type="GO" id="GO:2000067">
    <property type="term" value="P:regulation of root morphogenesis"/>
    <property type="evidence" value="ECO:0007669"/>
    <property type="project" value="UniProtKB-ARBA"/>
</dbReference>
<keyword evidence="6" id="KW-0131">Cell cycle</keyword>
<dbReference type="AlphaFoldDB" id="A0A6I9S122"/>
<feature type="compositionally biased region" description="Basic and acidic residues" evidence="9">
    <location>
        <begin position="439"/>
        <end position="464"/>
    </location>
</feature>
<dbReference type="PIRSF" id="PIRSF031043">
    <property type="entry name" value="UCP031043"/>
    <property type="match status" value="1"/>
</dbReference>
<evidence type="ECO:0000313" key="11">
    <source>
        <dbReference type="Proteomes" id="UP000504607"/>
    </source>
</evidence>
<dbReference type="GO" id="GO:0090708">
    <property type="term" value="P:specification of plant organ axis polarity"/>
    <property type="evidence" value="ECO:0007669"/>
    <property type="project" value="UniProtKB-ARBA"/>
</dbReference>
<gene>
    <name evidence="12" type="primary">LOC105055627</name>
</gene>
<evidence type="ECO:0000256" key="7">
    <source>
        <dbReference type="ARBA" id="ARBA00024211"/>
    </source>
</evidence>
<evidence type="ECO:0000259" key="10">
    <source>
        <dbReference type="Pfam" id="PF06136"/>
    </source>
</evidence>
<comment type="subunit">
    <text evidence="8">Homodimer. Forms long polymer filaments with other SOKs proteins polymers (e.g. SOK1, SOK2, SOK3 and SOK4) crucial for polar localization and biological activity. Binds to ANGUSTIFOLIA (AN).</text>
</comment>
<evidence type="ECO:0000313" key="12">
    <source>
        <dbReference type="RefSeq" id="XP_010935824.1"/>
    </source>
</evidence>
<evidence type="ECO:0000256" key="2">
    <source>
        <dbReference type="ARBA" id="ARBA00022473"/>
    </source>
</evidence>
<evidence type="ECO:0000256" key="9">
    <source>
        <dbReference type="SAM" id="MobiDB-lite"/>
    </source>
</evidence>
<keyword evidence="2" id="KW-0217">Developmental protein</keyword>
<comment type="similarity">
    <text evidence="7">Belongs to the SOSEKI family.</text>
</comment>
<reference evidence="12" key="1">
    <citation type="submission" date="2025-08" db="UniProtKB">
        <authorList>
            <consortium name="RefSeq"/>
        </authorList>
    </citation>
    <scope>IDENTIFICATION</scope>
</reference>
<dbReference type="Pfam" id="PF06136">
    <property type="entry name" value="SOK"/>
    <property type="match status" value="1"/>
</dbReference>
<comment type="subcellular location">
    <subcellularLocation>
        <location evidence="1">Cell membrane</location>
        <topology evidence="1">Peripheral membrane protein</topology>
        <orientation evidence="1">Cytoplasmic side</orientation>
    </subcellularLocation>
</comment>
<dbReference type="PANTHER" id="PTHR31083:SF6">
    <property type="entry name" value="PROTEIN SOSEKI 3"/>
    <property type="match status" value="1"/>
</dbReference>
<keyword evidence="11" id="KW-1185">Reference proteome</keyword>
<proteinExistence type="inferred from homology"/>
<feature type="region of interest" description="Disordered" evidence="9">
    <location>
        <begin position="551"/>
        <end position="577"/>
    </location>
</feature>